<keyword evidence="2" id="KW-1185">Reference proteome</keyword>
<sequence>MYFLYIESSSPPIVITYIKMEIFDLQNSIWPINHYTISKRASLRISVYGIIIVIRTIARIMRVAERDVGSRWSSWNAHRSSFSRNPHINKF</sequence>
<proteinExistence type="predicted"/>
<dbReference type="AlphaFoldDB" id="A0AAN9K3E4"/>
<organism evidence="1 2">
    <name type="scientific">Clitoria ternatea</name>
    <name type="common">Butterfly pea</name>
    <dbReference type="NCBI Taxonomy" id="43366"/>
    <lineage>
        <taxon>Eukaryota</taxon>
        <taxon>Viridiplantae</taxon>
        <taxon>Streptophyta</taxon>
        <taxon>Embryophyta</taxon>
        <taxon>Tracheophyta</taxon>
        <taxon>Spermatophyta</taxon>
        <taxon>Magnoliopsida</taxon>
        <taxon>eudicotyledons</taxon>
        <taxon>Gunneridae</taxon>
        <taxon>Pentapetalae</taxon>
        <taxon>rosids</taxon>
        <taxon>fabids</taxon>
        <taxon>Fabales</taxon>
        <taxon>Fabaceae</taxon>
        <taxon>Papilionoideae</taxon>
        <taxon>50 kb inversion clade</taxon>
        <taxon>NPAAA clade</taxon>
        <taxon>indigoferoid/millettioid clade</taxon>
        <taxon>Phaseoleae</taxon>
        <taxon>Clitoria</taxon>
    </lineage>
</organism>
<gene>
    <name evidence="1" type="ORF">RJT34_06424</name>
</gene>
<comment type="caution">
    <text evidence="1">The sequence shown here is derived from an EMBL/GenBank/DDBJ whole genome shotgun (WGS) entry which is preliminary data.</text>
</comment>
<dbReference type="Proteomes" id="UP001359559">
    <property type="component" value="Unassembled WGS sequence"/>
</dbReference>
<evidence type="ECO:0000313" key="2">
    <source>
        <dbReference type="Proteomes" id="UP001359559"/>
    </source>
</evidence>
<dbReference type="EMBL" id="JAYKXN010000002">
    <property type="protein sequence ID" value="KAK7309578.1"/>
    <property type="molecule type" value="Genomic_DNA"/>
</dbReference>
<accession>A0AAN9K3E4</accession>
<evidence type="ECO:0000313" key="1">
    <source>
        <dbReference type="EMBL" id="KAK7309578.1"/>
    </source>
</evidence>
<name>A0AAN9K3E4_CLITE</name>
<protein>
    <submittedName>
        <fullName evidence="1">Uncharacterized protein</fullName>
    </submittedName>
</protein>
<reference evidence="1 2" key="1">
    <citation type="submission" date="2024-01" db="EMBL/GenBank/DDBJ databases">
        <title>The genomes of 5 underutilized Papilionoideae crops provide insights into root nodulation and disease resistance.</title>
        <authorList>
            <person name="Yuan L."/>
        </authorList>
    </citation>
    <scope>NUCLEOTIDE SEQUENCE [LARGE SCALE GENOMIC DNA]</scope>
    <source>
        <strain evidence="1">LY-2023</strain>
        <tissue evidence="1">Leaf</tissue>
    </source>
</reference>